<accession>A0A2R6WD16</accession>
<evidence type="ECO:0000313" key="1">
    <source>
        <dbReference type="EMBL" id="PTQ31738.1"/>
    </source>
</evidence>
<sequence>MRCGLSFVGARGQFSLFSTFVGGEARRLFVKQSSSGGAVRMATTVKGPLEESSPQMDAYTFGPWKIDPKEVFLVTEHCYAFVNLRPVVPGHILT</sequence>
<gene>
    <name evidence="1" type="ORF">MARPO_0107s0014</name>
</gene>
<keyword evidence="2" id="KW-1185">Reference proteome</keyword>
<dbReference type="Gramene" id="Mp1g28980.1">
    <property type="protein sequence ID" value="Mp1g28980.1.cds"/>
    <property type="gene ID" value="Mp1g28980"/>
</dbReference>
<dbReference type="Proteomes" id="UP000244005">
    <property type="component" value="Unassembled WGS sequence"/>
</dbReference>
<protein>
    <recommendedName>
        <fullName evidence="3">HIT domain-containing protein</fullName>
    </recommendedName>
</protein>
<evidence type="ECO:0000313" key="2">
    <source>
        <dbReference type="Proteomes" id="UP000244005"/>
    </source>
</evidence>
<dbReference type="PANTHER" id="PTHR46243">
    <property type="entry name" value="BIS(5'-ADENOSYL)-TRIPHOSPHATASE"/>
    <property type="match status" value="1"/>
</dbReference>
<name>A0A2R6WD16_MARPO</name>
<dbReference type="InterPro" id="IPR036265">
    <property type="entry name" value="HIT-like_sf"/>
</dbReference>
<dbReference type="Gene3D" id="3.30.428.10">
    <property type="entry name" value="HIT-like"/>
    <property type="match status" value="1"/>
</dbReference>
<dbReference type="PANTHER" id="PTHR46243:SF1">
    <property type="entry name" value="BIS(5'-ADENOSYL)-TRIPHOSPHATASE"/>
    <property type="match status" value="1"/>
</dbReference>
<dbReference type="OrthoDB" id="680339at2759"/>
<reference evidence="2" key="1">
    <citation type="journal article" date="2017" name="Cell">
        <title>Insights into land plant evolution garnered from the Marchantia polymorpha genome.</title>
        <authorList>
            <person name="Bowman J.L."/>
            <person name="Kohchi T."/>
            <person name="Yamato K.T."/>
            <person name="Jenkins J."/>
            <person name="Shu S."/>
            <person name="Ishizaki K."/>
            <person name="Yamaoka S."/>
            <person name="Nishihama R."/>
            <person name="Nakamura Y."/>
            <person name="Berger F."/>
            <person name="Adam C."/>
            <person name="Aki S.S."/>
            <person name="Althoff F."/>
            <person name="Araki T."/>
            <person name="Arteaga-Vazquez M.A."/>
            <person name="Balasubrmanian S."/>
            <person name="Barry K."/>
            <person name="Bauer D."/>
            <person name="Boehm C.R."/>
            <person name="Briginshaw L."/>
            <person name="Caballero-Perez J."/>
            <person name="Catarino B."/>
            <person name="Chen F."/>
            <person name="Chiyoda S."/>
            <person name="Chovatia M."/>
            <person name="Davies K.M."/>
            <person name="Delmans M."/>
            <person name="Demura T."/>
            <person name="Dierschke T."/>
            <person name="Dolan L."/>
            <person name="Dorantes-Acosta A.E."/>
            <person name="Eklund D.M."/>
            <person name="Florent S.N."/>
            <person name="Flores-Sandoval E."/>
            <person name="Fujiyama A."/>
            <person name="Fukuzawa H."/>
            <person name="Galik B."/>
            <person name="Grimanelli D."/>
            <person name="Grimwood J."/>
            <person name="Grossniklaus U."/>
            <person name="Hamada T."/>
            <person name="Haseloff J."/>
            <person name="Hetherington A.J."/>
            <person name="Higo A."/>
            <person name="Hirakawa Y."/>
            <person name="Hundley H.N."/>
            <person name="Ikeda Y."/>
            <person name="Inoue K."/>
            <person name="Inoue S.I."/>
            <person name="Ishida S."/>
            <person name="Jia Q."/>
            <person name="Kakita M."/>
            <person name="Kanazawa T."/>
            <person name="Kawai Y."/>
            <person name="Kawashima T."/>
            <person name="Kennedy M."/>
            <person name="Kinose K."/>
            <person name="Kinoshita T."/>
            <person name="Kohara Y."/>
            <person name="Koide E."/>
            <person name="Komatsu K."/>
            <person name="Kopischke S."/>
            <person name="Kubo M."/>
            <person name="Kyozuka J."/>
            <person name="Lagercrantz U."/>
            <person name="Lin S.S."/>
            <person name="Lindquist E."/>
            <person name="Lipzen A.M."/>
            <person name="Lu C.W."/>
            <person name="De Luna E."/>
            <person name="Martienssen R.A."/>
            <person name="Minamino N."/>
            <person name="Mizutani M."/>
            <person name="Mizutani M."/>
            <person name="Mochizuki N."/>
            <person name="Monte I."/>
            <person name="Mosher R."/>
            <person name="Nagasaki H."/>
            <person name="Nakagami H."/>
            <person name="Naramoto S."/>
            <person name="Nishitani K."/>
            <person name="Ohtani M."/>
            <person name="Okamoto T."/>
            <person name="Okumura M."/>
            <person name="Phillips J."/>
            <person name="Pollak B."/>
            <person name="Reinders A."/>
            <person name="Rovekamp M."/>
            <person name="Sano R."/>
            <person name="Sawa S."/>
            <person name="Schmid M.W."/>
            <person name="Shirakawa M."/>
            <person name="Solano R."/>
            <person name="Spunde A."/>
            <person name="Suetsugu N."/>
            <person name="Sugano S."/>
            <person name="Sugiyama A."/>
            <person name="Sun R."/>
            <person name="Suzuki Y."/>
            <person name="Takenaka M."/>
            <person name="Takezawa D."/>
            <person name="Tomogane H."/>
            <person name="Tsuzuki M."/>
            <person name="Ueda T."/>
            <person name="Umeda M."/>
            <person name="Ward J.M."/>
            <person name="Watanabe Y."/>
            <person name="Yazaki K."/>
            <person name="Yokoyama R."/>
            <person name="Yoshitake Y."/>
            <person name="Yotsui I."/>
            <person name="Zachgo S."/>
            <person name="Schmutz J."/>
        </authorList>
    </citation>
    <scope>NUCLEOTIDE SEQUENCE [LARGE SCALE GENOMIC DNA]</scope>
    <source>
        <strain evidence="2">Tak-1</strain>
    </source>
</reference>
<dbReference type="SUPFAM" id="SSF54197">
    <property type="entry name" value="HIT-like"/>
    <property type="match status" value="1"/>
</dbReference>
<evidence type="ECO:0008006" key="3">
    <source>
        <dbReference type="Google" id="ProtNLM"/>
    </source>
</evidence>
<dbReference type="InterPro" id="IPR051884">
    <property type="entry name" value="Bis(5'-adenosyl)-TPase_reg"/>
</dbReference>
<organism evidence="1 2">
    <name type="scientific">Marchantia polymorpha</name>
    <name type="common">Common liverwort</name>
    <name type="synonym">Marchantia aquatica</name>
    <dbReference type="NCBI Taxonomy" id="3197"/>
    <lineage>
        <taxon>Eukaryota</taxon>
        <taxon>Viridiplantae</taxon>
        <taxon>Streptophyta</taxon>
        <taxon>Embryophyta</taxon>
        <taxon>Marchantiophyta</taxon>
        <taxon>Marchantiopsida</taxon>
        <taxon>Marchantiidae</taxon>
        <taxon>Marchantiales</taxon>
        <taxon>Marchantiaceae</taxon>
        <taxon>Marchantia</taxon>
    </lineage>
</organism>
<proteinExistence type="predicted"/>
<dbReference type="EMBL" id="KZ772779">
    <property type="protein sequence ID" value="PTQ31738.1"/>
    <property type="molecule type" value="Genomic_DNA"/>
</dbReference>
<dbReference type="AlphaFoldDB" id="A0A2R6WD16"/>